<evidence type="ECO:0000256" key="1">
    <source>
        <dbReference type="SAM" id="MobiDB-lite"/>
    </source>
</evidence>
<feature type="compositionally biased region" description="Polar residues" evidence="1">
    <location>
        <begin position="321"/>
        <end position="331"/>
    </location>
</feature>
<feature type="compositionally biased region" description="Basic and acidic residues" evidence="1">
    <location>
        <begin position="178"/>
        <end position="188"/>
    </location>
</feature>
<keyword evidence="2" id="KW-1185">Reference proteome</keyword>
<dbReference type="Proteomes" id="UP000001819">
    <property type="component" value="Chromosome X"/>
</dbReference>
<reference evidence="3" key="1">
    <citation type="submission" date="2025-08" db="UniProtKB">
        <authorList>
            <consortium name="RefSeq"/>
        </authorList>
    </citation>
    <scope>IDENTIFICATION</scope>
    <source>
        <strain evidence="3">MV-25-SWS-2005</strain>
        <tissue evidence="3">Whole body</tissue>
    </source>
</reference>
<feature type="compositionally biased region" description="Low complexity" evidence="1">
    <location>
        <begin position="289"/>
        <end position="299"/>
    </location>
</feature>
<proteinExistence type="predicted"/>
<dbReference type="RefSeq" id="XP_002133855.2">
    <property type="nucleotide sequence ID" value="XM_002133819.3"/>
</dbReference>
<protein>
    <submittedName>
        <fullName evidence="3">Uncharacterized protein</fullName>
    </submittedName>
</protein>
<feature type="compositionally biased region" description="Basic and acidic residues" evidence="1">
    <location>
        <begin position="224"/>
        <end position="251"/>
    </location>
</feature>
<dbReference type="KEGG" id="dpo:6901153"/>
<feature type="region of interest" description="Disordered" evidence="1">
    <location>
        <begin position="1"/>
        <end position="43"/>
    </location>
</feature>
<organism evidence="2 3">
    <name type="scientific">Drosophila pseudoobscura pseudoobscura</name>
    <name type="common">Fruit fly</name>
    <dbReference type="NCBI Taxonomy" id="46245"/>
    <lineage>
        <taxon>Eukaryota</taxon>
        <taxon>Metazoa</taxon>
        <taxon>Ecdysozoa</taxon>
        <taxon>Arthropoda</taxon>
        <taxon>Hexapoda</taxon>
        <taxon>Insecta</taxon>
        <taxon>Pterygota</taxon>
        <taxon>Neoptera</taxon>
        <taxon>Endopterygota</taxon>
        <taxon>Diptera</taxon>
        <taxon>Brachycera</taxon>
        <taxon>Muscomorpha</taxon>
        <taxon>Ephydroidea</taxon>
        <taxon>Drosophilidae</taxon>
        <taxon>Drosophila</taxon>
        <taxon>Sophophora</taxon>
    </lineage>
</organism>
<dbReference type="AlphaFoldDB" id="A0A6I8UZX9"/>
<evidence type="ECO:0000313" key="2">
    <source>
        <dbReference type="Proteomes" id="UP000001819"/>
    </source>
</evidence>
<feature type="compositionally biased region" description="Basic and acidic residues" evidence="1">
    <location>
        <begin position="29"/>
        <end position="43"/>
    </location>
</feature>
<gene>
    <name evidence="3" type="primary">LOC6901153</name>
</gene>
<sequence length="351" mass="39501">MSSNENKILMKADLQNPEGSRNRNMQSNAEKENPLQEDDLSRLAPIEREYFMRINRKEQSTSVNQPENWRARPPLSPAEPSRNRSGTYGARGRASGAEDELFPDPFGSGPMYQEPPNFALVLTWSSYLKKRRATVYGVRAALGMSPAENMPPIENWRDRPAPQFAIDAGTAPGSNWRRHLDQNNDRRQSNSTSFNQGNRSQGHRGTPTSAAELFRGSQGQQTRARSEFQGHQQWDRERDREREREREREPRQNYGPHGQRNQWTNSGFYDPPTRNDGRNYHGRNQNQAPGNRGNPNGLNGATGGQAAHRRGEASRGLISLSGFQRTRSFGPSLNDRPPPGNGANPGRRGSS</sequence>
<feature type="region of interest" description="Disordered" evidence="1">
    <location>
        <begin position="163"/>
        <end position="351"/>
    </location>
</feature>
<evidence type="ECO:0000313" key="3">
    <source>
        <dbReference type="RefSeq" id="XP_002133855.2"/>
    </source>
</evidence>
<feature type="region of interest" description="Disordered" evidence="1">
    <location>
        <begin position="55"/>
        <end position="109"/>
    </location>
</feature>
<name>A0A6I8UZX9_DROPS</name>
<feature type="compositionally biased region" description="Polar residues" evidence="1">
    <location>
        <begin position="17"/>
        <end position="28"/>
    </location>
</feature>
<accession>A0A6I8UZX9</accession>
<feature type="compositionally biased region" description="Low complexity" evidence="1">
    <location>
        <begin position="341"/>
        <end position="351"/>
    </location>
</feature>
<feature type="compositionally biased region" description="Polar residues" evidence="1">
    <location>
        <begin position="189"/>
        <end position="200"/>
    </location>
</feature>
<dbReference type="InParanoid" id="A0A6I8UZX9"/>